<evidence type="ECO:0000259" key="2">
    <source>
        <dbReference type="PROSITE" id="PS51832"/>
    </source>
</evidence>
<dbReference type="PANTHER" id="PTHR43155">
    <property type="entry name" value="CYCLIC DI-GMP PHOSPHODIESTERASE PA4108-RELATED"/>
    <property type="match status" value="1"/>
</dbReference>
<feature type="transmembrane region" description="Helical" evidence="1">
    <location>
        <begin position="84"/>
        <end position="104"/>
    </location>
</feature>
<sequence length="400" mass="44452">MNTLSGKFKILFIFGILAVASESLPVALPRGGFVTVNYAVCFSAAILFPSCGALIVSAVGGLFPLGKASKDAPLYKRVFNGSQYLLSQAAALYVLKLTGIEGFHTKVFPLIIYILVAFVYMITNIFIVTIALGFLQRKSPWSIWISNMRWALPNFMALVPVGYLMALIFYNYGALGLFLLFIPLLVCRHSFQLYMDMRENYLNTVEALVQALEAKDKYTSGHSARVGKLAVAIAEEMKMNEDKTEFLKYAAVLHDVGKIGVSEIILNKEGKLLDSEWESIRSHPVIGETIIKSIKFMFDIGQVVRHHHERYDGKGYPDGIQGEEIPLESRIIAVADTYDAITSDRSYRKGKTHEEAIEELKKVAGSQLDPKLVEVFCKAVTTESAYQVMNAGKVQIVSSY</sequence>
<keyword evidence="1" id="KW-1133">Transmembrane helix</keyword>
<feature type="transmembrane region" description="Helical" evidence="1">
    <location>
        <begin position="147"/>
        <end position="166"/>
    </location>
</feature>
<dbReference type="STRING" id="646529.Desaci_4472"/>
<dbReference type="SMART" id="SM00471">
    <property type="entry name" value="HDc"/>
    <property type="match status" value="1"/>
</dbReference>
<dbReference type="Proteomes" id="UP000002892">
    <property type="component" value="Chromosome"/>
</dbReference>
<dbReference type="InterPro" id="IPR048430">
    <property type="entry name" value="MASE9"/>
</dbReference>
<keyword evidence="1" id="KW-0472">Membrane</keyword>
<dbReference type="NCBIfam" id="TIGR00277">
    <property type="entry name" value="HDIG"/>
    <property type="match status" value="1"/>
</dbReference>
<dbReference type="eggNOG" id="COG2206">
    <property type="taxonomic scope" value="Bacteria"/>
</dbReference>
<dbReference type="InterPro" id="IPR006675">
    <property type="entry name" value="HDIG_dom"/>
</dbReference>
<dbReference type="HOGENOM" id="CLU_000445_92_14_9"/>
<dbReference type="KEGG" id="dai:Desaci_4472"/>
<feature type="transmembrane region" description="Helical" evidence="1">
    <location>
        <begin position="110"/>
        <end position="135"/>
    </location>
</feature>
<dbReference type="CDD" id="cd00077">
    <property type="entry name" value="HDc"/>
    <property type="match status" value="1"/>
</dbReference>
<dbReference type="Pfam" id="PF13487">
    <property type="entry name" value="HD_5"/>
    <property type="match status" value="1"/>
</dbReference>
<dbReference type="EMBL" id="CP003639">
    <property type="protein sequence ID" value="AFM43315.1"/>
    <property type="molecule type" value="Genomic_DNA"/>
</dbReference>
<reference evidence="3 4" key="1">
    <citation type="journal article" date="2012" name="J. Bacteriol.">
        <title>Complete genome sequences of Desulfosporosinus orientis DSM765T, Desulfosporosinus youngiae DSM17734T, Desulfosporosinus meridiei DSM13257T, and Desulfosporosinus acidiphilus DSM22704T.</title>
        <authorList>
            <person name="Pester M."/>
            <person name="Brambilla E."/>
            <person name="Alazard D."/>
            <person name="Rattei T."/>
            <person name="Weinmaier T."/>
            <person name="Han J."/>
            <person name="Lucas S."/>
            <person name="Lapidus A."/>
            <person name="Cheng J.F."/>
            <person name="Goodwin L."/>
            <person name="Pitluck S."/>
            <person name="Peters L."/>
            <person name="Ovchinnikova G."/>
            <person name="Teshima H."/>
            <person name="Detter J.C."/>
            <person name="Han C.S."/>
            <person name="Tapia R."/>
            <person name="Land M.L."/>
            <person name="Hauser L."/>
            <person name="Kyrpides N.C."/>
            <person name="Ivanova N.N."/>
            <person name="Pagani I."/>
            <person name="Huntmann M."/>
            <person name="Wei C.L."/>
            <person name="Davenport K.W."/>
            <person name="Daligault H."/>
            <person name="Chain P.S."/>
            <person name="Chen A."/>
            <person name="Mavromatis K."/>
            <person name="Markowitz V."/>
            <person name="Szeto E."/>
            <person name="Mikhailova N."/>
            <person name="Pati A."/>
            <person name="Wagner M."/>
            <person name="Woyke T."/>
            <person name="Ollivier B."/>
            <person name="Klenk H.P."/>
            <person name="Spring S."/>
            <person name="Loy A."/>
        </authorList>
    </citation>
    <scope>NUCLEOTIDE SEQUENCE [LARGE SCALE GENOMIC DNA]</scope>
    <source>
        <strain evidence="4">DSM 22704 / JCM 16185 / SJ4</strain>
    </source>
</reference>
<dbReference type="Pfam" id="PF20972">
    <property type="entry name" value="MASE9"/>
    <property type="match status" value="1"/>
</dbReference>
<protein>
    <submittedName>
        <fullName evidence="3">Putative domain HDIG-containing protein</fullName>
    </submittedName>
</protein>
<dbReference type="RefSeq" id="WP_014829298.1">
    <property type="nucleotide sequence ID" value="NC_018068.1"/>
</dbReference>
<feature type="transmembrane region" description="Helical" evidence="1">
    <location>
        <begin position="35"/>
        <end position="63"/>
    </location>
</feature>
<dbReference type="OrthoDB" id="9798833at2"/>
<dbReference type="InterPro" id="IPR003607">
    <property type="entry name" value="HD/PDEase_dom"/>
</dbReference>
<dbReference type="Gene3D" id="1.10.3210.10">
    <property type="entry name" value="Hypothetical protein af1432"/>
    <property type="match status" value="1"/>
</dbReference>
<dbReference type="AlphaFoldDB" id="I4DBZ1"/>
<organism evidence="3 4">
    <name type="scientific">Desulfosporosinus acidiphilus (strain DSM 22704 / JCM 16185 / SJ4)</name>
    <dbReference type="NCBI Taxonomy" id="646529"/>
    <lineage>
        <taxon>Bacteria</taxon>
        <taxon>Bacillati</taxon>
        <taxon>Bacillota</taxon>
        <taxon>Clostridia</taxon>
        <taxon>Eubacteriales</taxon>
        <taxon>Desulfitobacteriaceae</taxon>
        <taxon>Desulfosporosinus</taxon>
    </lineage>
</organism>
<evidence type="ECO:0000256" key="1">
    <source>
        <dbReference type="SAM" id="Phobius"/>
    </source>
</evidence>
<proteinExistence type="predicted"/>
<feature type="domain" description="HD-GYP" evidence="2">
    <location>
        <begin position="197"/>
        <end position="392"/>
    </location>
</feature>
<evidence type="ECO:0000313" key="3">
    <source>
        <dbReference type="EMBL" id="AFM43315.1"/>
    </source>
</evidence>
<evidence type="ECO:0000313" key="4">
    <source>
        <dbReference type="Proteomes" id="UP000002892"/>
    </source>
</evidence>
<dbReference type="InterPro" id="IPR037522">
    <property type="entry name" value="HD_GYP_dom"/>
</dbReference>
<name>I4DBZ1_DESAJ</name>
<accession>I4DBZ1</accession>
<dbReference type="SUPFAM" id="SSF109604">
    <property type="entry name" value="HD-domain/PDEase-like"/>
    <property type="match status" value="1"/>
</dbReference>
<dbReference type="PANTHER" id="PTHR43155:SF2">
    <property type="entry name" value="CYCLIC DI-GMP PHOSPHODIESTERASE PA4108"/>
    <property type="match status" value="1"/>
</dbReference>
<dbReference type="PROSITE" id="PS51832">
    <property type="entry name" value="HD_GYP"/>
    <property type="match status" value="1"/>
</dbReference>
<keyword evidence="4" id="KW-1185">Reference proteome</keyword>
<gene>
    <name evidence="3" type="ordered locus">Desaci_4472</name>
</gene>
<keyword evidence="1" id="KW-0812">Transmembrane</keyword>